<protein>
    <submittedName>
        <fullName evidence="1">Uncharacterized protein</fullName>
    </submittedName>
</protein>
<dbReference type="Pfam" id="PF13289">
    <property type="entry name" value="SIR2_2"/>
    <property type="match status" value="1"/>
</dbReference>
<accession>A0A7G5C699</accession>
<dbReference type="KEGG" id="cchl:FPL14_28870"/>
<proteinExistence type="predicted"/>
<dbReference type="AlphaFoldDB" id="A0A7G5C699"/>
<dbReference type="Proteomes" id="UP000515679">
    <property type="component" value="Chromosome"/>
</dbReference>
<gene>
    <name evidence="1" type="ORF">FPL14_28870</name>
</gene>
<reference evidence="1 2" key="1">
    <citation type="submission" date="2019-07" db="EMBL/GenBank/DDBJ databases">
        <authorList>
            <person name="Kim J.K."/>
            <person name="Cheong H.-M."/>
            <person name="Choi Y."/>
            <person name="Hwang K.J."/>
            <person name="Lee S."/>
            <person name="Choi C."/>
        </authorList>
    </citation>
    <scope>NUCLEOTIDE SEQUENCE [LARGE SCALE GENOMIC DNA]</scope>
    <source>
        <strain evidence="1 2">KS 22</strain>
    </source>
</reference>
<sequence>MDPMISLAFSIHSTPGVYAVLLGSGVSRSAQIPTGWQIVLDLCEKLAAAHGENTKGSPDRWYTEKFGLEVRYDDLLETICSTPDERQALLKQYFEQTEATRESGHKLPTPAHKAIAWLVKMGYIRVILTTNFDPLMEMALQEEGVSFDVASTEDALKGIRPIIHSNCTIIKIHGDYRDTRIRNTPEELSVYPDEVNTVLDRILDEFGLIVAGWSGEWDEALKKAMYRAINRRYSWFWLAVGGVSEAAERLIQHRHAKVIRMDGADNFFEALRNQIEGISNAQKNHPLTFDLALALSKKLVSTNQNILLQDVINEESATVRNRILDMSLSGVQDEFLMQVEQYPHITSKLLGLIIPLAAFGDDPLHHEIYKNALSRIGGSLPLKGGSTWLIQLRHYPALLTMYAAGISAIAYKRYDWLKTILLHRGRYKSNERSLVTFISEHHVYSVFSSSEKILPGRIPNAYTPASEHLFETLQPYLKSILPTIEEYTDSFDLFEWLLSVIYIGHHEHYLGPWTPIGCYTWRSGFRPLLENLLQDGAMLEEQWSLIVELFGGNIQLFRDSLTKTDEFLLHTRIRPYENLVPMLSMYKQSSE</sequence>
<dbReference type="EMBL" id="CP041969">
    <property type="protein sequence ID" value="QMV44733.1"/>
    <property type="molecule type" value="Genomic_DNA"/>
</dbReference>
<dbReference type="SUPFAM" id="SSF52467">
    <property type="entry name" value="DHS-like NAD/FAD-binding domain"/>
    <property type="match status" value="1"/>
</dbReference>
<evidence type="ECO:0000313" key="2">
    <source>
        <dbReference type="Proteomes" id="UP000515679"/>
    </source>
</evidence>
<name>A0A7G5C699_9BACL</name>
<organism evidence="1 2">
    <name type="scientific">Cohnella cholangitidis</name>
    <dbReference type="NCBI Taxonomy" id="2598458"/>
    <lineage>
        <taxon>Bacteria</taxon>
        <taxon>Bacillati</taxon>
        <taxon>Bacillota</taxon>
        <taxon>Bacilli</taxon>
        <taxon>Bacillales</taxon>
        <taxon>Paenibacillaceae</taxon>
        <taxon>Cohnella</taxon>
    </lineage>
</organism>
<dbReference type="InterPro" id="IPR029035">
    <property type="entry name" value="DHS-like_NAD/FAD-binding_dom"/>
</dbReference>
<evidence type="ECO:0000313" key="1">
    <source>
        <dbReference type="EMBL" id="QMV44733.1"/>
    </source>
</evidence>
<keyword evidence="2" id="KW-1185">Reference proteome</keyword>
<dbReference type="Gene3D" id="3.40.50.1220">
    <property type="entry name" value="TPP-binding domain"/>
    <property type="match status" value="1"/>
</dbReference>